<evidence type="ECO:0000259" key="1">
    <source>
        <dbReference type="Pfam" id="PF13472"/>
    </source>
</evidence>
<proteinExistence type="predicted"/>
<reference evidence="2 3" key="1">
    <citation type="submission" date="2015-06" db="EMBL/GenBank/DDBJ databases">
        <title>Draft genome assembly of filamentous brackish cyanobacterium Limnoraphis robusta strain CS-951.</title>
        <authorList>
            <person name="Willis A."/>
            <person name="Parks M."/>
            <person name="Burford M.A."/>
        </authorList>
    </citation>
    <scope>NUCLEOTIDE SEQUENCE [LARGE SCALE GENOMIC DNA]</scope>
    <source>
        <strain evidence="2 3">CS-951</strain>
    </source>
</reference>
<dbReference type="Proteomes" id="UP000033607">
    <property type="component" value="Unassembled WGS sequence"/>
</dbReference>
<accession>A0A0F5YHD2</accession>
<dbReference type="Pfam" id="PF13472">
    <property type="entry name" value="Lipase_GDSL_2"/>
    <property type="match status" value="1"/>
</dbReference>
<comment type="caution">
    <text evidence="2">The sequence shown here is derived from an EMBL/GenBank/DDBJ whole genome shotgun (WGS) entry which is preliminary data.</text>
</comment>
<dbReference type="CDD" id="cd01834">
    <property type="entry name" value="SGNH_hydrolase_like_2"/>
    <property type="match status" value="1"/>
</dbReference>
<sequence>MTSFDFKILPHKNFIRAISGLFTVGLILSIPSTPIAVELTPAQQVTPLEGKQKIILLGDSITQAGGNYGGYVWLMQQYLNTLYPQSKIQLIQAGVSGQTSGDLQVRFQQDVLEKQPDLVTINVGVNDIIKSLKNSSTEQQNTQNIEVYRQNLTAMVQAAQSRNISVLLLSPTIITEDLNSRENIRLREYIAVMREVSAQNRCKFLDLNLPFRDVILTYQRYGGQAQNILTRDGIHPNLAGHQILAYTILRSWGIPEQQIQKLQVIE</sequence>
<dbReference type="AlphaFoldDB" id="A0A0F5YHD2"/>
<evidence type="ECO:0000313" key="2">
    <source>
        <dbReference type="EMBL" id="KKD38163.1"/>
    </source>
</evidence>
<gene>
    <name evidence="2" type="ORF">WN50_10365</name>
</gene>
<dbReference type="PANTHER" id="PTHR30383">
    <property type="entry name" value="THIOESTERASE 1/PROTEASE 1/LYSOPHOSPHOLIPASE L1"/>
    <property type="match status" value="1"/>
</dbReference>
<dbReference type="InterPro" id="IPR036514">
    <property type="entry name" value="SGNH_hydro_sf"/>
</dbReference>
<dbReference type="PANTHER" id="PTHR30383:SF5">
    <property type="entry name" value="SGNH HYDROLASE-TYPE ESTERASE DOMAIN-CONTAINING PROTEIN"/>
    <property type="match status" value="1"/>
</dbReference>
<dbReference type="InterPro" id="IPR013830">
    <property type="entry name" value="SGNH_hydro"/>
</dbReference>
<dbReference type="PATRIC" id="fig|1637645.4.peg.5840"/>
<dbReference type="GO" id="GO:0004622">
    <property type="term" value="F:phosphatidylcholine lysophospholipase activity"/>
    <property type="evidence" value="ECO:0007669"/>
    <property type="project" value="TreeGrafter"/>
</dbReference>
<dbReference type="SUPFAM" id="SSF52266">
    <property type="entry name" value="SGNH hydrolase"/>
    <property type="match status" value="1"/>
</dbReference>
<dbReference type="Gene3D" id="3.40.50.1110">
    <property type="entry name" value="SGNH hydrolase"/>
    <property type="match status" value="1"/>
</dbReference>
<organism evidence="2 3">
    <name type="scientific">Limnoraphis robusta CS-951</name>
    <dbReference type="NCBI Taxonomy" id="1637645"/>
    <lineage>
        <taxon>Bacteria</taxon>
        <taxon>Bacillati</taxon>
        <taxon>Cyanobacteriota</taxon>
        <taxon>Cyanophyceae</taxon>
        <taxon>Oscillatoriophycideae</taxon>
        <taxon>Oscillatoriales</taxon>
        <taxon>Sirenicapillariaceae</taxon>
        <taxon>Limnoraphis</taxon>
    </lineage>
</organism>
<dbReference type="InterPro" id="IPR051532">
    <property type="entry name" value="Ester_Hydrolysis_Enzymes"/>
</dbReference>
<feature type="domain" description="SGNH hydrolase-type esterase" evidence="1">
    <location>
        <begin position="56"/>
        <end position="243"/>
    </location>
</feature>
<evidence type="ECO:0000313" key="3">
    <source>
        <dbReference type="Proteomes" id="UP000033607"/>
    </source>
</evidence>
<name>A0A0F5YHD2_9CYAN</name>
<dbReference type="EMBL" id="LATL02000299">
    <property type="protein sequence ID" value="KKD38163.1"/>
    <property type="molecule type" value="Genomic_DNA"/>
</dbReference>
<protein>
    <submittedName>
        <fullName evidence="2">Lipolytic protein G-D-S-L family</fullName>
    </submittedName>
</protein>
<dbReference type="OrthoDB" id="9794725at2"/>